<keyword evidence="3 8" id="KW-0436">Ligase</keyword>
<comment type="miscellaneous">
    <text evidence="8">The reaction proceeds by a bi uni uni bi ping pong mechanism.</text>
</comment>
<dbReference type="InterPro" id="IPR004821">
    <property type="entry name" value="Cyt_trans-like"/>
</dbReference>
<feature type="active site" description="Proton donor" evidence="8">
    <location>
        <position position="37"/>
    </location>
</feature>
<evidence type="ECO:0000313" key="10">
    <source>
        <dbReference type="Proteomes" id="UP001158067"/>
    </source>
</evidence>
<dbReference type="EC" id="6.3.2.1" evidence="8"/>
<evidence type="ECO:0000256" key="8">
    <source>
        <dbReference type="HAMAP-Rule" id="MF_00158"/>
    </source>
</evidence>
<dbReference type="InterPro" id="IPR042176">
    <property type="entry name" value="Pantoate_ligase_C"/>
</dbReference>
<dbReference type="PANTHER" id="PTHR21299">
    <property type="entry name" value="CYTIDYLATE KINASE/PANTOATE-BETA-ALANINE LIGASE"/>
    <property type="match status" value="1"/>
</dbReference>
<keyword evidence="4 8" id="KW-0566">Pantothenate biosynthesis</keyword>
<dbReference type="Proteomes" id="UP001158067">
    <property type="component" value="Unassembled WGS sequence"/>
</dbReference>
<comment type="subcellular location">
    <subcellularLocation>
        <location evidence="8">Cytoplasm</location>
    </subcellularLocation>
</comment>
<accession>A0ABY1Q1X3</accession>
<comment type="pathway">
    <text evidence="1 8">Cofactor biosynthesis; (R)-pantothenate biosynthesis; (R)-pantothenate from (R)-pantoate and beta-alanine: step 1/1.</text>
</comment>
<dbReference type="Gene3D" id="3.30.1300.10">
    <property type="entry name" value="Pantoate-beta-alanine ligase, C-terminal domain"/>
    <property type="match status" value="1"/>
</dbReference>
<evidence type="ECO:0000313" key="9">
    <source>
        <dbReference type="EMBL" id="SMP54005.1"/>
    </source>
</evidence>
<comment type="similarity">
    <text evidence="2 8">Belongs to the pantothenate synthetase family.</text>
</comment>
<dbReference type="InterPro" id="IPR003721">
    <property type="entry name" value="Pantoate_ligase"/>
</dbReference>
<dbReference type="SUPFAM" id="SSF52374">
    <property type="entry name" value="Nucleotidylyl transferase"/>
    <property type="match status" value="1"/>
</dbReference>
<comment type="caution">
    <text evidence="9">The sequence shown here is derived from an EMBL/GenBank/DDBJ whole genome shotgun (WGS) entry which is preliminary data.</text>
</comment>
<sequence>MQKFSSVDSIRTWTRQYTIAGRRVGLVPTMGALHEGHLSLVRQAKQECDVCVATIFVNPTQFAPTEDLSRYPRPLERDLELLRAEGADGVFLPDEAIMYPEGFGTYVMPPPVGLPLEGQSRPEHFRGVTTVVMKLFQIVGPDAVFFGRKDFQQLRVIEDMTCDLNVPVRIVPCDIVRDPDGLAMSSRNRYLSADERQRALSLSRALHLVEELVSGGERSVAILESAMKSELKACDSVDYAVVVDAKTLQPIECVGHAGAKSVALLAARLGNTRLIDNRVL</sequence>
<gene>
    <name evidence="8" type="primary">panC</name>
    <name evidence="9" type="ORF">SAMN06265222_104187</name>
</gene>
<evidence type="ECO:0000256" key="4">
    <source>
        <dbReference type="ARBA" id="ARBA00022655"/>
    </source>
</evidence>
<dbReference type="CDD" id="cd00560">
    <property type="entry name" value="PanC"/>
    <property type="match status" value="1"/>
</dbReference>
<keyword evidence="8" id="KW-0963">Cytoplasm</keyword>
<evidence type="ECO:0000256" key="2">
    <source>
        <dbReference type="ARBA" id="ARBA00009256"/>
    </source>
</evidence>
<dbReference type="NCBIfam" id="TIGR00018">
    <property type="entry name" value="panC"/>
    <property type="match status" value="1"/>
</dbReference>
<dbReference type="EMBL" id="FXUG01000004">
    <property type="protein sequence ID" value="SMP54005.1"/>
    <property type="molecule type" value="Genomic_DNA"/>
</dbReference>
<proteinExistence type="inferred from homology"/>
<evidence type="ECO:0000256" key="7">
    <source>
        <dbReference type="ARBA" id="ARBA00048258"/>
    </source>
</evidence>
<dbReference type="RefSeq" id="WP_283432372.1">
    <property type="nucleotide sequence ID" value="NZ_FXUG01000004.1"/>
</dbReference>
<keyword evidence="10" id="KW-1185">Reference proteome</keyword>
<comment type="subunit">
    <text evidence="8">Homodimer.</text>
</comment>
<comment type="function">
    <text evidence="8">Catalyzes the condensation of pantoate with beta-alanine in an ATP-dependent reaction via a pantoyl-adenylate intermediate.</text>
</comment>
<keyword evidence="5 8" id="KW-0547">Nucleotide-binding</keyword>
<evidence type="ECO:0000256" key="1">
    <source>
        <dbReference type="ARBA" id="ARBA00004990"/>
    </source>
</evidence>
<dbReference type="NCBIfam" id="TIGR00125">
    <property type="entry name" value="cyt_tran_rel"/>
    <property type="match status" value="1"/>
</dbReference>
<dbReference type="HAMAP" id="MF_00158">
    <property type="entry name" value="PanC"/>
    <property type="match status" value="1"/>
</dbReference>
<name>A0ABY1Q1X3_9BACT</name>
<feature type="binding site" evidence="8">
    <location>
        <begin position="184"/>
        <end position="187"/>
    </location>
    <ligand>
        <name>ATP</name>
        <dbReference type="ChEBI" id="CHEBI:30616"/>
    </ligand>
</feature>
<comment type="catalytic activity">
    <reaction evidence="7 8">
        <text>(R)-pantoate + beta-alanine + ATP = (R)-pantothenate + AMP + diphosphate + H(+)</text>
        <dbReference type="Rhea" id="RHEA:10912"/>
        <dbReference type="ChEBI" id="CHEBI:15378"/>
        <dbReference type="ChEBI" id="CHEBI:15980"/>
        <dbReference type="ChEBI" id="CHEBI:29032"/>
        <dbReference type="ChEBI" id="CHEBI:30616"/>
        <dbReference type="ChEBI" id="CHEBI:33019"/>
        <dbReference type="ChEBI" id="CHEBI:57966"/>
        <dbReference type="ChEBI" id="CHEBI:456215"/>
        <dbReference type="EC" id="6.3.2.1"/>
    </reaction>
</comment>
<dbReference type="PANTHER" id="PTHR21299:SF1">
    <property type="entry name" value="PANTOATE--BETA-ALANINE LIGASE"/>
    <property type="match status" value="1"/>
</dbReference>
<reference evidence="9 10" key="1">
    <citation type="submission" date="2017-05" db="EMBL/GenBank/DDBJ databases">
        <authorList>
            <person name="Varghese N."/>
            <person name="Submissions S."/>
        </authorList>
    </citation>
    <scope>NUCLEOTIDE SEQUENCE [LARGE SCALE GENOMIC DNA]</scope>
    <source>
        <strain evidence="9 10">DSM 25457</strain>
    </source>
</reference>
<evidence type="ECO:0000256" key="6">
    <source>
        <dbReference type="ARBA" id="ARBA00022840"/>
    </source>
</evidence>
<feature type="binding site" evidence="8">
    <location>
        <begin position="147"/>
        <end position="150"/>
    </location>
    <ligand>
        <name>ATP</name>
        <dbReference type="ChEBI" id="CHEBI:30616"/>
    </ligand>
</feature>
<feature type="binding site" evidence="8">
    <location>
        <position position="61"/>
    </location>
    <ligand>
        <name>(R)-pantoate</name>
        <dbReference type="ChEBI" id="CHEBI:15980"/>
    </ligand>
</feature>
<dbReference type="Gene3D" id="3.40.50.620">
    <property type="entry name" value="HUPs"/>
    <property type="match status" value="1"/>
</dbReference>
<feature type="binding site" evidence="8">
    <location>
        <begin position="30"/>
        <end position="37"/>
    </location>
    <ligand>
        <name>ATP</name>
        <dbReference type="ChEBI" id="CHEBI:30616"/>
    </ligand>
</feature>
<feature type="binding site" evidence="8">
    <location>
        <position position="153"/>
    </location>
    <ligand>
        <name>(R)-pantoate</name>
        <dbReference type="ChEBI" id="CHEBI:15980"/>
    </ligand>
</feature>
<organism evidence="9 10">
    <name type="scientific">Neorhodopirellula lusitana</name>
    <dbReference type="NCBI Taxonomy" id="445327"/>
    <lineage>
        <taxon>Bacteria</taxon>
        <taxon>Pseudomonadati</taxon>
        <taxon>Planctomycetota</taxon>
        <taxon>Planctomycetia</taxon>
        <taxon>Pirellulales</taxon>
        <taxon>Pirellulaceae</taxon>
        <taxon>Neorhodopirellula</taxon>
    </lineage>
</organism>
<feature type="binding site" evidence="8">
    <location>
        <position position="61"/>
    </location>
    <ligand>
        <name>beta-alanine</name>
        <dbReference type="ChEBI" id="CHEBI:57966"/>
    </ligand>
</feature>
<dbReference type="Pfam" id="PF02569">
    <property type="entry name" value="Pantoate_ligase"/>
    <property type="match status" value="1"/>
</dbReference>
<protein>
    <recommendedName>
        <fullName evidence="8">Pantothenate synthetase</fullName>
        <shortName evidence="8">PS</shortName>
        <ecNumber evidence="8">6.3.2.1</ecNumber>
    </recommendedName>
    <alternativeName>
        <fullName evidence="8">Pantoate--beta-alanine ligase</fullName>
    </alternativeName>
    <alternativeName>
        <fullName evidence="8">Pantoate-activating enzyme</fullName>
    </alternativeName>
</protein>
<evidence type="ECO:0000256" key="3">
    <source>
        <dbReference type="ARBA" id="ARBA00022598"/>
    </source>
</evidence>
<keyword evidence="6 8" id="KW-0067">ATP-binding</keyword>
<dbReference type="InterPro" id="IPR014729">
    <property type="entry name" value="Rossmann-like_a/b/a_fold"/>
</dbReference>
<evidence type="ECO:0000256" key="5">
    <source>
        <dbReference type="ARBA" id="ARBA00022741"/>
    </source>
</evidence>
<feature type="binding site" evidence="8">
    <location>
        <position position="176"/>
    </location>
    <ligand>
        <name>ATP</name>
        <dbReference type="ChEBI" id="CHEBI:30616"/>
    </ligand>
</feature>